<keyword evidence="1 2" id="KW-0472">Membrane</keyword>
<dbReference type="EMBL" id="FQWE01000008">
    <property type="protein sequence ID" value="SHG31713.1"/>
    <property type="molecule type" value="Genomic_DNA"/>
</dbReference>
<feature type="domain" description="TonB-dependent receptor-like beta-barrel" evidence="4">
    <location>
        <begin position="420"/>
        <end position="964"/>
    </location>
</feature>
<evidence type="ECO:0000313" key="6">
    <source>
        <dbReference type="EMBL" id="SHG31713.1"/>
    </source>
</evidence>
<sequence>MKKLLQISLLFFLVQLTFAQTKTISGTIKNSSDGFPIPGATILIKGTTKSSVTDMDGKFQISASSSDVLVISYMGFTTKEVTVTSQSSINVSLVESSLNLDEIVIVGFASQKKANLTGAVAKVDVERVLGSRPVTDITKALQGTTPGLNISFNSGNIGKSSNINIRGAGTIVNGTVTGSPLILVDGVPSDMSLLNPEDVASMSVLKDAASASIYGARAAFGVILITTKNGKDAKGKVKFAYSNNYGWSNPISLIEFNDPTVELPAMIQAQARAGNANPESFGMNYKTLLPGIINWQQKYASTRSSNDKNMILGEDFDVIGGKEYFYRVWDPHKEMLKKNAITSFHNFSAQGSLGDKSSFIVSLGVSDQEGVMNISTENNKRINLNMGMSTQLTDWLSGDFKILSSIQEYKSPFNYYNSGLDTPGNGYFGYYMRWGSYFPYGTYKGISFRHAPGYMNNASMNKRVENDMRINAKLTAQVTKDFNIIGEYSINNNYLTNKINGGQIPLWDWWTGAGDLVSGIPTMMEPGNDFVAQAKSSYTINVANLYANYSKTLNSVHNIKVLGGLNSEWQSFERTYARRNTLLDKNKPEFNLAIGDQFTSPLSSNSTLNPGLSEYAIAGFFARANYDYDGRYLLEVNARYDGSSKFPTQEQWGFFPSASAGYRISNEKFMQGTRGWLNDLKIRASIGSIGNQNIANNAFLPVMTSSNPFWLGSGSTVPPSVSLPNNVDANLTWEKVTTQDIGLDVRVLNMLGLTFDYYQRDTKGVLSPGKTLPGSFGQSAANTNSGNLRTKGWELGINFNKDLSKDIAVYADLTLSDYTTEVTEWNNSSKLLGSFYAGQKIGEIWGLTTDRLIQNTDNVDATGLIINGVDFKDIRAGAFKYGAGDVLYKDINGDLKISRGKGTADEPGDLSVIGNTTPRYQYGIRLGGNLYGFDIDAFFQGVGERQYWATSDLVLPFYSRTDAMYANMNDYWTPDNTNAYYPNPFPKHDTNAFGAYAPGSNNFVAQSRYLLNMSYLRLKSLTVGYTLSKDLSKRIGVDKIRPYISGFNLITFKDKNLPVDPEINDSEATWGRTFPYSKTWSVGLQLAF</sequence>
<dbReference type="AlphaFoldDB" id="A0A1M5IVA9"/>
<gene>
    <name evidence="6" type="ORF">SAMN05444396_10862</name>
</gene>
<evidence type="ECO:0000256" key="2">
    <source>
        <dbReference type="RuleBase" id="RU003357"/>
    </source>
</evidence>
<dbReference type="Pfam" id="PF13715">
    <property type="entry name" value="CarbopepD_reg_2"/>
    <property type="match status" value="1"/>
</dbReference>
<evidence type="ECO:0000256" key="1">
    <source>
        <dbReference type="PROSITE-ProRule" id="PRU01360"/>
    </source>
</evidence>
<keyword evidence="1" id="KW-0998">Cell outer membrane</keyword>
<evidence type="ECO:0000259" key="4">
    <source>
        <dbReference type="Pfam" id="PF00593"/>
    </source>
</evidence>
<keyword evidence="3" id="KW-0732">Signal</keyword>
<protein>
    <submittedName>
        <fullName evidence="6">TonB-linked outer membrane protein, SusC/RagA family</fullName>
    </submittedName>
</protein>
<dbReference type="NCBIfam" id="TIGR04056">
    <property type="entry name" value="OMP_RagA_SusC"/>
    <property type="match status" value="1"/>
</dbReference>
<feature type="chain" id="PRO_5009911203" evidence="3">
    <location>
        <begin position="20"/>
        <end position="1088"/>
    </location>
</feature>
<dbReference type="InterPro" id="IPR008969">
    <property type="entry name" value="CarboxyPept-like_regulatory"/>
</dbReference>
<dbReference type="Gene3D" id="2.60.40.1120">
    <property type="entry name" value="Carboxypeptidase-like, regulatory domain"/>
    <property type="match status" value="1"/>
</dbReference>
<dbReference type="GO" id="GO:0009279">
    <property type="term" value="C:cell outer membrane"/>
    <property type="evidence" value="ECO:0007669"/>
    <property type="project" value="UniProtKB-SubCell"/>
</dbReference>
<dbReference type="Pfam" id="PF00593">
    <property type="entry name" value="TonB_dep_Rec_b-barrel"/>
    <property type="match status" value="1"/>
</dbReference>
<dbReference type="InterPro" id="IPR000531">
    <property type="entry name" value="Beta-barrel_TonB"/>
</dbReference>
<keyword evidence="1" id="KW-1134">Transmembrane beta strand</keyword>
<evidence type="ECO:0000313" key="7">
    <source>
        <dbReference type="Proteomes" id="UP000184036"/>
    </source>
</evidence>
<dbReference type="NCBIfam" id="TIGR04057">
    <property type="entry name" value="SusC_RagA_signa"/>
    <property type="match status" value="1"/>
</dbReference>
<accession>A0A1M5IVA9</accession>
<dbReference type="PROSITE" id="PS52016">
    <property type="entry name" value="TONB_DEPENDENT_REC_3"/>
    <property type="match status" value="1"/>
</dbReference>
<reference evidence="7" key="1">
    <citation type="submission" date="2016-11" db="EMBL/GenBank/DDBJ databases">
        <authorList>
            <person name="Varghese N."/>
            <person name="Submissions S."/>
        </authorList>
    </citation>
    <scope>NUCLEOTIDE SEQUENCE [LARGE SCALE GENOMIC DNA]</scope>
    <source>
        <strain evidence="7">DSM 19741</strain>
    </source>
</reference>
<proteinExistence type="inferred from homology"/>
<dbReference type="SUPFAM" id="SSF49464">
    <property type="entry name" value="Carboxypeptidase regulatory domain-like"/>
    <property type="match status" value="1"/>
</dbReference>
<keyword evidence="1" id="KW-0812">Transmembrane</keyword>
<evidence type="ECO:0000259" key="5">
    <source>
        <dbReference type="Pfam" id="PF07715"/>
    </source>
</evidence>
<comment type="subcellular location">
    <subcellularLocation>
        <location evidence="1">Cell outer membrane</location>
        <topology evidence="1">Multi-pass membrane protein</topology>
    </subcellularLocation>
</comment>
<keyword evidence="2" id="KW-0798">TonB box</keyword>
<organism evidence="6 7">
    <name type="scientific">Flavobacterium segetis</name>
    <dbReference type="NCBI Taxonomy" id="271157"/>
    <lineage>
        <taxon>Bacteria</taxon>
        <taxon>Pseudomonadati</taxon>
        <taxon>Bacteroidota</taxon>
        <taxon>Flavobacteriia</taxon>
        <taxon>Flavobacteriales</taxon>
        <taxon>Flavobacteriaceae</taxon>
        <taxon>Flavobacterium</taxon>
    </lineage>
</organism>
<dbReference type="Gene3D" id="2.170.130.10">
    <property type="entry name" value="TonB-dependent receptor, plug domain"/>
    <property type="match status" value="1"/>
</dbReference>
<dbReference type="InterPro" id="IPR012910">
    <property type="entry name" value="Plug_dom"/>
</dbReference>
<keyword evidence="1" id="KW-0813">Transport</keyword>
<feature type="signal peptide" evidence="3">
    <location>
        <begin position="1"/>
        <end position="19"/>
    </location>
</feature>
<dbReference type="Proteomes" id="UP000184036">
    <property type="component" value="Unassembled WGS sequence"/>
</dbReference>
<dbReference type="InterPro" id="IPR023996">
    <property type="entry name" value="TonB-dep_OMP_SusC/RagA"/>
</dbReference>
<name>A0A1M5IVA9_9FLAO</name>
<feature type="domain" description="TonB-dependent receptor plug" evidence="5">
    <location>
        <begin position="114"/>
        <end position="222"/>
    </location>
</feature>
<dbReference type="SUPFAM" id="SSF56935">
    <property type="entry name" value="Porins"/>
    <property type="match status" value="1"/>
</dbReference>
<keyword evidence="7" id="KW-1185">Reference proteome</keyword>
<comment type="similarity">
    <text evidence="1 2">Belongs to the TonB-dependent receptor family.</text>
</comment>
<dbReference type="InterPro" id="IPR023997">
    <property type="entry name" value="TonB-dep_OMP_SusC/RagA_CS"/>
</dbReference>
<dbReference type="Pfam" id="PF07715">
    <property type="entry name" value="Plug"/>
    <property type="match status" value="1"/>
</dbReference>
<dbReference type="RefSeq" id="WP_072992636.1">
    <property type="nucleotide sequence ID" value="NZ_FQWE01000008.1"/>
</dbReference>
<dbReference type="OrthoDB" id="9768177at2"/>
<dbReference type="STRING" id="271157.SAMN05444396_10862"/>
<evidence type="ECO:0000256" key="3">
    <source>
        <dbReference type="SAM" id="SignalP"/>
    </source>
</evidence>
<dbReference type="InterPro" id="IPR037066">
    <property type="entry name" value="Plug_dom_sf"/>
</dbReference>
<dbReference type="InterPro" id="IPR039426">
    <property type="entry name" value="TonB-dep_rcpt-like"/>
</dbReference>